<feature type="transmembrane region" description="Helical" evidence="2">
    <location>
        <begin position="46"/>
        <end position="69"/>
    </location>
</feature>
<evidence type="ECO:0000313" key="3">
    <source>
        <dbReference type="EMBL" id="MFC6760128.1"/>
    </source>
</evidence>
<keyword evidence="2" id="KW-0472">Membrane</keyword>
<proteinExistence type="predicted"/>
<evidence type="ECO:0000256" key="2">
    <source>
        <dbReference type="SAM" id="Phobius"/>
    </source>
</evidence>
<organism evidence="3 4">
    <name type="scientific">Sulfitobacter porphyrae</name>
    <dbReference type="NCBI Taxonomy" id="1246864"/>
    <lineage>
        <taxon>Bacteria</taxon>
        <taxon>Pseudomonadati</taxon>
        <taxon>Pseudomonadota</taxon>
        <taxon>Alphaproteobacteria</taxon>
        <taxon>Rhodobacterales</taxon>
        <taxon>Roseobacteraceae</taxon>
        <taxon>Sulfitobacter</taxon>
    </lineage>
</organism>
<evidence type="ECO:0000313" key="4">
    <source>
        <dbReference type="Proteomes" id="UP001596353"/>
    </source>
</evidence>
<dbReference type="EMBL" id="JBHSWG010000001">
    <property type="protein sequence ID" value="MFC6760128.1"/>
    <property type="molecule type" value="Genomic_DNA"/>
</dbReference>
<feature type="transmembrane region" description="Helical" evidence="2">
    <location>
        <begin position="7"/>
        <end position="26"/>
    </location>
</feature>
<keyword evidence="2" id="KW-1133">Transmembrane helix</keyword>
<gene>
    <name evidence="3" type="ORF">ACFQFQ_12530</name>
</gene>
<feature type="compositionally biased region" description="Basic and acidic residues" evidence="1">
    <location>
        <begin position="139"/>
        <end position="151"/>
    </location>
</feature>
<reference evidence="4" key="1">
    <citation type="journal article" date="2019" name="Int. J. Syst. Evol. Microbiol.">
        <title>The Global Catalogue of Microorganisms (GCM) 10K type strain sequencing project: providing services to taxonomists for standard genome sequencing and annotation.</title>
        <authorList>
            <consortium name="The Broad Institute Genomics Platform"/>
            <consortium name="The Broad Institute Genome Sequencing Center for Infectious Disease"/>
            <person name="Wu L."/>
            <person name="Ma J."/>
        </authorList>
    </citation>
    <scope>NUCLEOTIDE SEQUENCE [LARGE SCALE GENOMIC DNA]</scope>
    <source>
        <strain evidence="4">CCUG 66188</strain>
    </source>
</reference>
<feature type="region of interest" description="Disordered" evidence="1">
    <location>
        <begin position="125"/>
        <end position="151"/>
    </location>
</feature>
<evidence type="ECO:0000256" key="1">
    <source>
        <dbReference type="SAM" id="MobiDB-lite"/>
    </source>
</evidence>
<feature type="transmembrane region" description="Helical" evidence="2">
    <location>
        <begin position="76"/>
        <end position="100"/>
    </location>
</feature>
<keyword evidence="2" id="KW-0812">Transmembrane</keyword>
<keyword evidence="4" id="KW-1185">Reference proteome</keyword>
<comment type="caution">
    <text evidence="3">The sequence shown here is derived from an EMBL/GenBank/DDBJ whole genome shotgun (WGS) entry which is preliminary data.</text>
</comment>
<evidence type="ECO:0008006" key="5">
    <source>
        <dbReference type="Google" id="ProtNLM"/>
    </source>
</evidence>
<protein>
    <recommendedName>
        <fullName evidence="5">Methylamine utilization protein MauE</fullName>
    </recommendedName>
</protein>
<name>A0ABW2B3K1_9RHOB</name>
<dbReference type="Proteomes" id="UP001596353">
    <property type="component" value="Unassembled WGS sequence"/>
</dbReference>
<accession>A0ABW2B3K1</accession>
<sequence length="208" mass="21592">MKSLLKVMLILGGLFALTFVAGRLLGILTVENVQALLEWAQRVDPAIVFGLVVLLLFADLFVAVLALTITILAGVLIGFPAGAAAAITGMSLAAGTGYWISRVRGQKGCPVGQGCGGACLPDQDFSGKRPGDDPAVTRGTDHPGSHGLHGGRDKDAFRAVWRFLCNRHAALGSGPINSICSAAISRNFNGLGRAANSGSICKRPKTLK</sequence>